<protein>
    <submittedName>
        <fullName evidence="1">Uncharacterized protein</fullName>
    </submittedName>
</protein>
<gene>
    <name evidence="1" type="ORF">F5148DRAFT_1199426</name>
</gene>
<reference evidence="1" key="1">
    <citation type="submission" date="2021-03" db="EMBL/GenBank/DDBJ databases">
        <title>Evolutionary priming and transition to the ectomycorrhizal habit in an iconic lineage of mushroom-forming fungi: is preadaptation a requirement?</title>
        <authorList>
            <consortium name="DOE Joint Genome Institute"/>
            <person name="Looney B.P."/>
            <person name="Miyauchi S."/>
            <person name="Morin E."/>
            <person name="Drula E."/>
            <person name="Courty P.E."/>
            <person name="Chicoki N."/>
            <person name="Fauchery L."/>
            <person name="Kohler A."/>
            <person name="Kuo A."/>
            <person name="LaButti K."/>
            <person name="Pangilinan J."/>
            <person name="Lipzen A."/>
            <person name="Riley R."/>
            <person name="Andreopoulos W."/>
            <person name="He G."/>
            <person name="Johnson J."/>
            <person name="Barry K.W."/>
            <person name="Grigoriev I.V."/>
            <person name="Nagy L."/>
            <person name="Hibbett D."/>
            <person name="Henrissat B."/>
            <person name="Matheny P.B."/>
            <person name="Labbe J."/>
            <person name="Martin A.F."/>
        </authorList>
    </citation>
    <scope>NUCLEOTIDE SEQUENCE</scope>
    <source>
        <strain evidence="1">BPL698</strain>
    </source>
</reference>
<organism evidence="1 2">
    <name type="scientific">Russula earlei</name>
    <dbReference type="NCBI Taxonomy" id="71964"/>
    <lineage>
        <taxon>Eukaryota</taxon>
        <taxon>Fungi</taxon>
        <taxon>Dikarya</taxon>
        <taxon>Basidiomycota</taxon>
        <taxon>Agaricomycotina</taxon>
        <taxon>Agaricomycetes</taxon>
        <taxon>Russulales</taxon>
        <taxon>Russulaceae</taxon>
        <taxon>Russula</taxon>
    </lineage>
</organism>
<comment type="caution">
    <text evidence="1">The sequence shown here is derived from an EMBL/GenBank/DDBJ whole genome shotgun (WGS) entry which is preliminary data.</text>
</comment>
<proteinExistence type="predicted"/>
<accession>A0ACC0UAG9</accession>
<name>A0ACC0UAG9_9AGAM</name>
<keyword evidence="2" id="KW-1185">Reference proteome</keyword>
<dbReference type="Proteomes" id="UP001207468">
    <property type="component" value="Unassembled WGS sequence"/>
</dbReference>
<evidence type="ECO:0000313" key="2">
    <source>
        <dbReference type="Proteomes" id="UP001207468"/>
    </source>
</evidence>
<sequence>MFLSLPYLLQIMVLAGVTPYLPTTTGQSRGLCDLLMKGNPHTWCMNACSYRHAKPPASMVLKSNRTQMGGKK</sequence>
<dbReference type="EMBL" id="JAGFNK010000101">
    <property type="protein sequence ID" value="KAI9508079.1"/>
    <property type="molecule type" value="Genomic_DNA"/>
</dbReference>
<evidence type="ECO:0000313" key="1">
    <source>
        <dbReference type="EMBL" id="KAI9508079.1"/>
    </source>
</evidence>